<comment type="caution">
    <text evidence="1">The sequence shown here is derived from an EMBL/GenBank/DDBJ whole genome shotgun (WGS) entry which is preliminary data.</text>
</comment>
<dbReference type="EMBL" id="QSTD01000009">
    <property type="protein sequence ID" value="RGM28285.1"/>
    <property type="molecule type" value="Genomic_DNA"/>
</dbReference>
<dbReference type="Proteomes" id="UP000261016">
    <property type="component" value="Unassembled WGS sequence"/>
</dbReference>
<sequence length="185" mass="22563">MKEKIFMYRFFFEEEPYYSLTIKQKFLLSILFSLCDEKGYFSYPKKFIQDITNVKREAVRNNLRRLENFGYIKREGVTVKVFLPENVKNKQKIYFHDELIFGKYKYLSQGAKVFYTFHFNEQRKYNLNYINKGIYEIIKPLGQTIFMNHKYFNELESAGLMKHLNRSQRSEKNKLKFIPIEEVPY</sequence>
<accession>A0A8B2ZCT9</accession>
<name>A0A8B2ZCT9_STAWA</name>
<organism evidence="1 2">
    <name type="scientific">Staphylococcus warneri</name>
    <dbReference type="NCBI Taxonomy" id="1292"/>
    <lineage>
        <taxon>Bacteria</taxon>
        <taxon>Bacillati</taxon>
        <taxon>Bacillota</taxon>
        <taxon>Bacilli</taxon>
        <taxon>Bacillales</taxon>
        <taxon>Staphylococcaceae</taxon>
        <taxon>Staphylococcus</taxon>
    </lineage>
</organism>
<dbReference type="RefSeq" id="WP_117725940.1">
    <property type="nucleotide sequence ID" value="NZ_CABMFV010000009.1"/>
</dbReference>
<proteinExistence type="predicted"/>
<protein>
    <submittedName>
        <fullName evidence="1">Helix-turn-helix domain-containing protein</fullName>
    </submittedName>
</protein>
<gene>
    <name evidence="1" type="ORF">DXC19_11400</name>
</gene>
<dbReference type="AlphaFoldDB" id="A0A8B2ZCT9"/>
<evidence type="ECO:0000313" key="1">
    <source>
        <dbReference type="EMBL" id="RGM28285.1"/>
    </source>
</evidence>
<reference evidence="1 2" key="1">
    <citation type="submission" date="2018-08" db="EMBL/GenBank/DDBJ databases">
        <title>A genome reference for cultivated species of the human gut microbiota.</title>
        <authorList>
            <person name="Zou Y."/>
            <person name="Xue W."/>
            <person name="Luo G."/>
        </authorList>
    </citation>
    <scope>NUCLEOTIDE SEQUENCE [LARGE SCALE GENOMIC DNA]</scope>
    <source>
        <strain evidence="1 2">OM08-17AT</strain>
    </source>
</reference>
<evidence type="ECO:0000313" key="2">
    <source>
        <dbReference type="Proteomes" id="UP000261016"/>
    </source>
</evidence>